<reference evidence="3" key="1">
    <citation type="submission" date="2017-09" db="EMBL/GenBank/DDBJ databases">
        <title>Depth-based differentiation of microbial function through sediment-hosted aquifers and enrichment of novel symbionts in the deep terrestrial subsurface.</title>
        <authorList>
            <person name="Probst A.J."/>
            <person name="Ladd B."/>
            <person name="Jarett J.K."/>
            <person name="Geller-Mcgrath D.E."/>
            <person name="Sieber C.M.K."/>
            <person name="Emerson J.B."/>
            <person name="Anantharaman K."/>
            <person name="Thomas B.C."/>
            <person name="Malmstrom R."/>
            <person name="Stieglmeier M."/>
            <person name="Klingl A."/>
            <person name="Woyke T."/>
            <person name="Ryan C.M."/>
            <person name="Banfield J.F."/>
        </authorList>
    </citation>
    <scope>NUCLEOTIDE SEQUENCE [LARGE SCALE GENOMIC DNA]</scope>
</reference>
<dbReference type="InterPro" id="IPR002871">
    <property type="entry name" value="NIF_FeS_clus_asmbl_NifU_N"/>
</dbReference>
<dbReference type="EMBL" id="PEZG01000026">
    <property type="protein sequence ID" value="PIS15913.1"/>
    <property type="molecule type" value="Genomic_DNA"/>
</dbReference>
<evidence type="ECO:0000259" key="1">
    <source>
        <dbReference type="Pfam" id="PF01592"/>
    </source>
</evidence>
<dbReference type="CDD" id="cd06664">
    <property type="entry name" value="IscU_like"/>
    <property type="match status" value="1"/>
</dbReference>
<dbReference type="Proteomes" id="UP000231198">
    <property type="component" value="Unassembled WGS sequence"/>
</dbReference>
<proteinExistence type="predicted"/>
<protein>
    <submittedName>
        <fullName evidence="2">Iron-sulfur cluster assembly scaffold protein</fullName>
    </submittedName>
</protein>
<dbReference type="PANTHER" id="PTHR10093">
    <property type="entry name" value="IRON-SULFUR CLUSTER ASSEMBLY ENZYME NIFU HOMOLOG"/>
    <property type="match status" value="1"/>
</dbReference>
<dbReference type="GO" id="GO:0016226">
    <property type="term" value="P:iron-sulfur cluster assembly"/>
    <property type="evidence" value="ECO:0007669"/>
    <property type="project" value="InterPro"/>
</dbReference>
<gene>
    <name evidence="2" type="ORF">COT62_01255</name>
</gene>
<dbReference type="GO" id="GO:0051536">
    <property type="term" value="F:iron-sulfur cluster binding"/>
    <property type="evidence" value="ECO:0007669"/>
    <property type="project" value="InterPro"/>
</dbReference>
<organism evidence="2 3">
    <name type="scientific">Candidatus Roizmanbacteria bacterium CG09_land_8_20_14_0_10_41_9</name>
    <dbReference type="NCBI Taxonomy" id="1974850"/>
    <lineage>
        <taxon>Bacteria</taxon>
        <taxon>Candidatus Roizmaniibacteriota</taxon>
    </lineage>
</organism>
<sequence length="166" mass="18667">MTNVHSYTKKVISHFKHPHNYGKLKRPDGTGEVGNVVCGDVMHLYIKIGKNKQGREIIKDIGFETYGCAAAIATSSVITDLAKNKTLTEALLLQKDDVIKTLKSLPPIKVHCSLLAVDALNEAIHDYFSKHGKPIPKALEEFHKRIEKSKCEIEDRYGEWVGEQRK</sequence>
<dbReference type="GO" id="GO:0005506">
    <property type="term" value="F:iron ion binding"/>
    <property type="evidence" value="ECO:0007669"/>
    <property type="project" value="InterPro"/>
</dbReference>
<accession>A0A2H0WTD1</accession>
<dbReference type="AlphaFoldDB" id="A0A2H0WTD1"/>
<evidence type="ECO:0000313" key="3">
    <source>
        <dbReference type="Proteomes" id="UP000231198"/>
    </source>
</evidence>
<dbReference type="Pfam" id="PF01592">
    <property type="entry name" value="NifU_N"/>
    <property type="match status" value="1"/>
</dbReference>
<comment type="caution">
    <text evidence="2">The sequence shown here is derived from an EMBL/GenBank/DDBJ whole genome shotgun (WGS) entry which is preliminary data.</text>
</comment>
<dbReference type="Gene3D" id="3.90.1010.10">
    <property type="match status" value="1"/>
</dbReference>
<feature type="domain" description="NIF system FeS cluster assembly NifU N-terminal" evidence="1">
    <location>
        <begin position="7"/>
        <end position="132"/>
    </location>
</feature>
<dbReference type="SUPFAM" id="SSF82649">
    <property type="entry name" value="SufE/NifU"/>
    <property type="match status" value="1"/>
</dbReference>
<evidence type="ECO:0000313" key="2">
    <source>
        <dbReference type="EMBL" id="PIS15913.1"/>
    </source>
</evidence>
<name>A0A2H0WTD1_9BACT</name>